<dbReference type="NCBIfam" id="TIGR00125">
    <property type="entry name" value="cyt_tran_rel"/>
    <property type="match status" value="1"/>
</dbReference>
<evidence type="ECO:0000256" key="7">
    <source>
        <dbReference type="ARBA" id="ARBA00022741"/>
    </source>
</evidence>
<evidence type="ECO:0000256" key="4">
    <source>
        <dbReference type="ARBA" id="ARBA00015647"/>
    </source>
</evidence>
<keyword evidence="8" id="KW-0067">ATP-binding</keyword>
<evidence type="ECO:0000256" key="10">
    <source>
        <dbReference type="ARBA" id="ARBA00032806"/>
    </source>
</evidence>
<dbReference type="PANTHER" id="PTHR21299:SF1">
    <property type="entry name" value="PANTOATE--BETA-ALANINE LIGASE"/>
    <property type="match status" value="1"/>
</dbReference>
<evidence type="ECO:0000256" key="1">
    <source>
        <dbReference type="ARBA" id="ARBA00004990"/>
    </source>
</evidence>
<comment type="catalytic activity">
    <reaction evidence="11">
        <text>(R)-pantoate + beta-alanine + ATP = (R)-pantothenate + AMP + diphosphate + H(+)</text>
        <dbReference type="Rhea" id="RHEA:10912"/>
        <dbReference type="ChEBI" id="CHEBI:15378"/>
        <dbReference type="ChEBI" id="CHEBI:15980"/>
        <dbReference type="ChEBI" id="CHEBI:29032"/>
        <dbReference type="ChEBI" id="CHEBI:30616"/>
        <dbReference type="ChEBI" id="CHEBI:33019"/>
        <dbReference type="ChEBI" id="CHEBI:57966"/>
        <dbReference type="ChEBI" id="CHEBI:456215"/>
        <dbReference type="EC" id="6.3.2.1"/>
    </reaction>
</comment>
<dbReference type="CDD" id="cd00560">
    <property type="entry name" value="PanC"/>
    <property type="match status" value="1"/>
</dbReference>
<sequence>MIRFTRRLYSTASTPRIVNTIAEYRALRNEWLLAGKTIGFVPTMGALHQGHLSLAKTAKQDCDKVVASIFVNPAQFAPTEDLDRYPRTFENDVKLLSTVGVDAVFAPSVQEMYPAGITLDVSKQTGTFVEVKGKSHMLEGSVRPHFFRGVATVVTKLFNVIQPHKAFFGQKDGQQCAVIRTMSRDLLIPTEIVVCQTIRETDGLAMSSRNRYLSVEERETAPVLYRALRAAEVLFEGGERDANVLREVAGKILKESGVPVEYLSGKIGKDGAMMSGAVRIGKTRIIDNVLLGVEVRK</sequence>
<dbReference type="AlphaFoldDB" id="A0A1Y2CRZ8"/>
<keyword evidence="5 12" id="KW-0436">Ligase</keyword>
<comment type="similarity">
    <text evidence="2">Belongs to the pantothenate synthetase family.</text>
</comment>
<dbReference type="EMBL" id="MCGO01000010">
    <property type="protein sequence ID" value="ORY49145.1"/>
    <property type="molecule type" value="Genomic_DNA"/>
</dbReference>
<dbReference type="OrthoDB" id="2020436at2759"/>
<dbReference type="STRING" id="329046.A0A1Y2CRZ8"/>
<comment type="caution">
    <text evidence="12">The sequence shown here is derived from an EMBL/GenBank/DDBJ whole genome shotgun (WGS) entry which is preliminary data.</text>
</comment>
<proteinExistence type="inferred from homology"/>
<dbReference type="Gene3D" id="3.30.1300.10">
    <property type="entry name" value="Pantoate-beta-alanine ligase, C-terminal domain"/>
    <property type="match status" value="1"/>
</dbReference>
<evidence type="ECO:0000256" key="11">
    <source>
        <dbReference type="ARBA" id="ARBA00048258"/>
    </source>
</evidence>
<evidence type="ECO:0000256" key="9">
    <source>
        <dbReference type="ARBA" id="ARBA00029902"/>
    </source>
</evidence>
<dbReference type="GO" id="GO:0004592">
    <property type="term" value="F:pantoate-beta-alanine ligase activity"/>
    <property type="evidence" value="ECO:0007669"/>
    <property type="project" value="UniProtKB-EC"/>
</dbReference>
<keyword evidence="7" id="KW-0547">Nucleotide-binding</keyword>
<keyword evidence="6" id="KW-0566">Pantothenate biosynthesis</keyword>
<dbReference type="Pfam" id="PF02569">
    <property type="entry name" value="Pantoate_ligase"/>
    <property type="match status" value="1"/>
</dbReference>
<dbReference type="SUPFAM" id="SSF52374">
    <property type="entry name" value="Nucleotidylyl transferase"/>
    <property type="match status" value="1"/>
</dbReference>
<protein>
    <recommendedName>
        <fullName evidence="4">Pantoate--beta-alanine ligase</fullName>
        <ecNumber evidence="3">6.3.2.1</ecNumber>
    </recommendedName>
    <alternativeName>
        <fullName evidence="10">Pantoate-activating enzyme</fullName>
    </alternativeName>
    <alternativeName>
        <fullName evidence="9">Pantothenate synthetase</fullName>
    </alternativeName>
</protein>
<dbReference type="FunFam" id="3.40.50.620:FF:000013">
    <property type="entry name" value="Pantothenate synthetase"/>
    <property type="match status" value="1"/>
</dbReference>
<organism evidence="12 13">
    <name type="scientific">Rhizoclosmatium globosum</name>
    <dbReference type="NCBI Taxonomy" id="329046"/>
    <lineage>
        <taxon>Eukaryota</taxon>
        <taxon>Fungi</taxon>
        <taxon>Fungi incertae sedis</taxon>
        <taxon>Chytridiomycota</taxon>
        <taxon>Chytridiomycota incertae sedis</taxon>
        <taxon>Chytridiomycetes</taxon>
        <taxon>Chytridiales</taxon>
        <taxon>Chytriomycetaceae</taxon>
        <taxon>Rhizoclosmatium</taxon>
    </lineage>
</organism>
<accession>A0A1Y2CRZ8</accession>
<dbReference type="InterPro" id="IPR014729">
    <property type="entry name" value="Rossmann-like_a/b/a_fold"/>
</dbReference>
<reference evidence="12 13" key="1">
    <citation type="submission" date="2016-07" db="EMBL/GenBank/DDBJ databases">
        <title>Pervasive Adenine N6-methylation of Active Genes in Fungi.</title>
        <authorList>
            <consortium name="DOE Joint Genome Institute"/>
            <person name="Mondo S.J."/>
            <person name="Dannebaum R.O."/>
            <person name="Kuo R.C."/>
            <person name="Labutti K."/>
            <person name="Haridas S."/>
            <person name="Kuo A."/>
            <person name="Salamov A."/>
            <person name="Ahrendt S.R."/>
            <person name="Lipzen A."/>
            <person name="Sullivan W."/>
            <person name="Andreopoulos W.B."/>
            <person name="Clum A."/>
            <person name="Lindquist E."/>
            <person name="Daum C."/>
            <person name="Ramamoorthy G.K."/>
            <person name="Gryganskyi A."/>
            <person name="Culley D."/>
            <person name="Magnuson J.K."/>
            <person name="James T.Y."/>
            <person name="O'Malley M.A."/>
            <person name="Stajich J.E."/>
            <person name="Spatafora J.W."/>
            <person name="Visel A."/>
            <person name="Grigoriev I.V."/>
        </authorList>
    </citation>
    <scope>NUCLEOTIDE SEQUENCE [LARGE SCALE GENOMIC DNA]</scope>
    <source>
        <strain evidence="12 13">JEL800</strain>
    </source>
</reference>
<evidence type="ECO:0000256" key="8">
    <source>
        <dbReference type="ARBA" id="ARBA00022840"/>
    </source>
</evidence>
<dbReference type="GO" id="GO:0015940">
    <property type="term" value="P:pantothenate biosynthetic process"/>
    <property type="evidence" value="ECO:0007669"/>
    <property type="project" value="UniProtKB-UniPathway"/>
</dbReference>
<dbReference type="InterPro" id="IPR042176">
    <property type="entry name" value="Pantoate_ligase_C"/>
</dbReference>
<dbReference type="NCBIfam" id="TIGR00018">
    <property type="entry name" value="panC"/>
    <property type="match status" value="1"/>
</dbReference>
<name>A0A1Y2CRZ8_9FUNG</name>
<evidence type="ECO:0000313" key="12">
    <source>
        <dbReference type="EMBL" id="ORY49145.1"/>
    </source>
</evidence>
<dbReference type="HAMAP" id="MF_00158">
    <property type="entry name" value="PanC"/>
    <property type="match status" value="1"/>
</dbReference>
<dbReference type="Gene3D" id="3.40.50.620">
    <property type="entry name" value="HUPs"/>
    <property type="match status" value="1"/>
</dbReference>
<dbReference type="InterPro" id="IPR004821">
    <property type="entry name" value="Cyt_trans-like"/>
</dbReference>
<evidence type="ECO:0000256" key="5">
    <source>
        <dbReference type="ARBA" id="ARBA00022598"/>
    </source>
</evidence>
<dbReference type="GO" id="GO:0005524">
    <property type="term" value="F:ATP binding"/>
    <property type="evidence" value="ECO:0007669"/>
    <property type="project" value="UniProtKB-KW"/>
</dbReference>
<dbReference type="InterPro" id="IPR003721">
    <property type="entry name" value="Pantoate_ligase"/>
</dbReference>
<comment type="pathway">
    <text evidence="1">Cofactor biosynthesis; (R)-pantothenate biosynthesis; (R)-pantothenate from (R)-pantoate and beta-alanine: step 1/1.</text>
</comment>
<evidence type="ECO:0000256" key="3">
    <source>
        <dbReference type="ARBA" id="ARBA00012219"/>
    </source>
</evidence>
<dbReference type="EC" id="6.3.2.1" evidence="3"/>
<keyword evidence="13" id="KW-1185">Reference proteome</keyword>
<evidence type="ECO:0000313" key="13">
    <source>
        <dbReference type="Proteomes" id="UP000193642"/>
    </source>
</evidence>
<dbReference type="PANTHER" id="PTHR21299">
    <property type="entry name" value="CYTIDYLATE KINASE/PANTOATE-BETA-ALANINE LIGASE"/>
    <property type="match status" value="1"/>
</dbReference>
<dbReference type="Proteomes" id="UP000193642">
    <property type="component" value="Unassembled WGS sequence"/>
</dbReference>
<dbReference type="UniPathway" id="UPA00028">
    <property type="reaction ID" value="UER00005"/>
</dbReference>
<evidence type="ECO:0000256" key="6">
    <source>
        <dbReference type="ARBA" id="ARBA00022655"/>
    </source>
</evidence>
<gene>
    <name evidence="12" type="ORF">BCR33DRAFT_757541</name>
</gene>
<evidence type="ECO:0000256" key="2">
    <source>
        <dbReference type="ARBA" id="ARBA00009256"/>
    </source>
</evidence>